<evidence type="ECO:0000313" key="1">
    <source>
        <dbReference type="EMBL" id="KAL3312954.1"/>
    </source>
</evidence>
<evidence type="ECO:0000313" key="2">
    <source>
        <dbReference type="Proteomes" id="UP001626550"/>
    </source>
</evidence>
<reference evidence="1 2" key="1">
    <citation type="submission" date="2024-11" db="EMBL/GenBank/DDBJ databases">
        <title>Adaptive evolution of stress response genes in parasites aligns with host niche diversity.</title>
        <authorList>
            <person name="Hahn C."/>
            <person name="Resl P."/>
        </authorList>
    </citation>
    <scope>NUCLEOTIDE SEQUENCE [LARGE SCALE GENOMIC DNA]</scope>
    <source>
        <strain evidence="1">EGGRZ-B1_66</strain>
        <tissue evidence="1">Body</tissue>
    </source>
</reference>
<accession>A0ABD2Q0A0</accession>
<protein>
    <submittedName>
        <fullName evidence="1">Uncharacterized protein</fullName>
    </submittedName>
</protein>
<comment type="caution">
    <text evidence="1">The sequence shown here is derived from an EMBL/GenBank/DDBJ whole genome shotgun (WGS) entry which is preliminary data.</text>
</comment>
<dbReference type="EMBL" id="JBJKFK010001493">
    <property type="protein sequence ID" value="KAL3312954.1"/>
    <property type="molecule type" value="Genomic_DNA"/>
</dbReference>
<name>A0ABD2Q0A0_9PLAT</name>
<sequence length="196" mass="21565">MQISVAYITGITASLPPRPDMFHANSLVAMPTCQLLHEITKYDLCILLNKARVTTVPSAIRKTVTVIGTNVRVNRVSQQSSLFFSPKPVRSVPITTMAFRSPPLGIGSRHNAFASNIPVARGLPQHPALKNSQEEKARPPAMKFIRRNDLLMKNAANKSPSVPSPVTSRRVILPMSRIARPIDSIESPFAVLKQPR</sequence>
<organism evidence="1 2">
    <name type="scientific">Cichlidogyrus casuarinus</name>
    <dbReference type="NCBI Taxonomy" id="1844966"/>
    <lineage>
        <taxon>Eukaryota</taxon>
        <taxon>Metazoa</taxon>
        <taxon>Spiralia</taxon>
        <taxon>Lophotrochozoa</taxon>
        <taxon>Platyhelminthes</taxon>
        <taxon>Monogenea</taxon>
        <taxon>Monopisthocotylea</taxon>
        <taxon>Dactylogyridea</taxon>
        <taxon>Ancyrocephalidae</taxon>
        <taxon>Cichlidogyrus</taxon>
    </lineage>
</organism>
<dbReference type="Proteomes" id="UP001626550">
    <property type="component" value="Unassembled WGS sequence"/>
</dbReference>
<dbReference type="AlphaFoldDB" id="A0ABD2Q0A0"/>
<gene>
    <name evidence="1" type="ORF">Ciccas_008449</name>
</gene>
<proteinExistence type="predicted"/>
<keyword evidence="2" id="KW-1185">Reference proteome</keyword>